<keyword evidence="1" id="KW-0812">Transmembrane</keyword>
<evidence type="ECO:0000256" key="1">
    <source>
        <dbReference type="SAM" id="Phobius"/>
    </source>
</evidence>
<dbReference type="InterPro" id="IPR000462">
    <property type="entry name" value="CDP-OH_P_trans"/>
</dbReference>
<feature type="transmembrane region" description="Helical" evidence="1">
    <location>
        <begin position="148"/>
        <end position="171"/>
    </location>
</feature>
<evidence type="ECO:0000313" key="2">
    <source>
        <dbReference type="EMBL" id="MDA3614769.1"/>
    </source>
</evidence>
<dbReference type="Pfam" id="PF01066">
    <property type="entry name" value="CDP-OH_P_transf"/>
    <property type="match status" value="1"/>
</dbReference>
<evidence type="ECO:0000313" key="3">
    <source>
        <dbReference type="Proteomes" id="UP001210231"/>
    </source>
</evidence>
<gene>
    <name evidence="2" type="ORF">O3P16_08110</name>
</gene>
<keyword evidence="1" id="KW-0472">Membrane</keyword>
<proteinExistence type="predicted"/>
<dbReference type="RefSeq" id="WP_407031093.1">
    <property type="nucleotide sequence ID" value="NZ_JAQGEF010000007.1"/>
</dbReference>
<dbReference type="Proteomes" id="UP001210231">
    <property type="component" value="Unassembled WGS sequence"/>
</dbReference>
<feature type="transmembrane region" description="Helical" evidence="1">
    <location>
        <begin position="7"/>
        <end position="26"/>
    </location>
</feature>
<protein>
    <submittedName>
        <fullName evidence="2">CDP-alcohol phosphatidyltransferase family protein</fullName>
    </submittedName>
</protein>
<feature type="transmembrane region" description="Helical" evidence="1">
    <location>
        <begin position="124"/>
        <end position="142"/>
    </location>
</feature>
<dbReference type="InterPro" id="IPR043130">
    <property type="entry name" value="CDP-OH_PTrfase_TM_dom"/>
</dbReference>
<reference evidence="2 3" key="1">
    <citation type="submission" date="2022-12" db="EMBL/GenBank/DDBJ databases">
        <title>Chitinophagaceae gen. sp. nov., a new member of the family Chitinophagaceae, isolated from soil in a chemical factory.</title>
        <authorList>
            <person name="Ke Z."/>
        </authorList>
    </citation>
    <scope>NUCLEOTIDE SEQUENCE [LARGE SCALE GENOMIC DNA]</scope>
    <source>
        <strain evidence="2 3">LY-5</strain>
    </source>
</reference>
<organism evidence="2 3">
    <name type="scientific">Polluticaenibacter yanchengensis</name>
    <dbReference type="NCBI Taxonomy" id="3014562"/>
    <lineage>
        <taxon>Bacteria</taxon>
        <taxon>Pseudomonadati</taxon>
        <taxon>Bacteroidota</taxon>
        <taxon>Chitinophagia</taxon>
        <taxon>Chitinophagales</taxon>
        <taxon>Chitinophagaceae</taxon>
        <taxon>Polluticaenibacter</taxon>
    </lineage>
</organism>
<comment type="caution">
    <text evidence="2">The sequence shown here is derived from an EMBL/GenBank/DDBJ whole genome shotgun (WGS) entry which is preliminary data.</text>
</comment>
<feature type="transmembrane region" description="Helical" evidence="1">
    <location>
        <begin position="32"/>
        <end position="52"/>
    </location>
</feature>
<keyword evidence="1" id="KW-1133">Transmembrane helix</keyword>
<dbReference type="Gene3D" id="1.20.120.1760">
    <property type="match status" value="1"/>
</dbReference>
<sequence>MKNKIPILLIYSRLIIGFVLILLSYLKIEHYSIYSISLLTIGLLTDVFDGIIARHLNISNQQLRRLDSTIDQIFFISVAIATYIQCPAFFADNALKLIVLFSIEALTYIVSFVKFKREIATHSIGAKLWTLTIFATLIQVMAQCQSGILFNICFWSGIVTRIEIIAIIVILKNWTNDVPTFYHAIKLKQGKTIKRHKLFNG</sequence>
<feature type="transmembrane region" description="Helical" evidence="1">
    <location>
        <begin position="73"/>
        <end position="91"/>
    </location>
</feature>
<dbReference type="EMBL" id="JAQGEF010000007">
    <property type="protein sequence ID" value="MDA3614769.1"/>
    <property type="molecule type" value="Genomic_DNA"/>
</dbReference>
<accession>A0ABT4UIW7</accession>
<keyword evidence="3" id="KW-1185">Reference proteome</keyword>
<name>A0ABT4UIW7_9BACT</name>